<feature type="compositionally biased region" description="Basic and acidic residues" evidence="1">
    <location>
        <begin position="37"/>
        <end position="46"/>
    </location>
</feature>
<proteinExistence type="predicted"/>
<feature type="compositionally biased region" description="Polar residues" evidence="1">
    <location>
        <begin position="109"/>
        <end position="151"/>
    </location>
</feature>
<name>A0A815UVH6_9BILA</name>
<dbReference type="EMBL" id="CAJNON010003595">
    <property type="protein sequence ID" value="CAF1525004.1"/>
    <property type="molecule type" value="Genomic_DNA"/>
</dbReference>
<feature type="non-terminal residue" evidence="2">
    <location>
        <position position="282"/>
    </location>
</feature>
<comment type="caution">
    <text evidence="2">The sequence shown here is derived from an EMBL/GenBank/DDBJ whole genome shotgun (WGS) entry which is preliminary data.</text>
</comment>
<feature type="compositionally biased region" description="Basic and acidic residues" evidence="1">
    <location>
        <begin position="225"/>
        <end position="237"/>
    </location>
</feature>
<feature type="non-terminal residue" evidence="2">
    <location>
        <position position="1"/>
    </location>
</feature>
<dbReference type="AlphaFoldDB" id="A0A815UVH6"/>
<feature type="region of interest" description="Disordered" evidence="1">
    <location>
        <begin position="1"/>
        <end position="169"/>
    </location>
</feature>
<feature type="compositionally biased region" description="Polar residues" evidence="1">
    <location>
        <begin position="47"/>
        <end position="56"/>
    </location>
</feature>
<protein>
    <submittedName>
        <fullName evidence="2">Uncharacterized protein</fullName>
    </submittedName>
</protein>
<feature type="compositionally biased region" description="Polar residues" evidence="1">
    <location>
        <begin position="239"/>
        <end position="248"/>
    </location>
</feature>
<reference evidence="2" key="1">
    <citation type="submission" date="2021-02" db="EMBL/GenBank/DDBJ databases">
        <authorList>
            <person name="Nowell W R."/>
        </authorList>
    </citation>
    <scope>NUCLEOTIDE SEQUENCE</scope>
</reference>
<feature type="compositionally biased region" description="Polar residues" evidence="1">
    <location>
        <begin position="1"/>
        <end position="27"/>
    </location>
</feature>
<feature type="compositionally biased region" description="Polar residues" evidence="1">
    <location>
        <begin position="86"/>
        <end position="101"/>
    </location>
</feature>
<accession>A0A815UVH6</accession>
<feature type="compositionally biased region" description="Polar residues" evidence="1">
    <location>
        <begin position="208"/>
        <end position="224"/>
    </location>
</feature>
<sequence length="282" mass="31770">YGTHDSQFQNPNQWEQQHQLSTSQRFDVTTPPPQDQRPYERQRSPHEQNGSYSQMPYATRPAPPPPSSSSRNEYIGRTPSQERSDSVSQAPQNTGPSSHSQYEPRHEQQTTTQEGNDSYSQMSGTTRPPQPQYSSEHIGQSSSGKQNNSVSKRPPAVDNTDQDHLKPFLNQYKLISGDMEFIQNLSNHGSDTDEYKPEQMQFIFRGTVQGSAVQERASQSMQDDGQSKLKGESDRRAGLNSTSMTNRLPSAMVPDSDDDTYSAPSNNQQDSFDKRYTSFHTP</sequence>
<feature type="region of interest" description="Disordered" evidence="1">
    <location>
        <begin position="184"/>
        <end position="282"/>
    </location>
</feature>
<dbReference type="Proteomes" id="UP000663891">
    <property type="component" value="Unassembled WGS sequence"/>
</dbReference>
<organism evidence="2 3">
    <name type="scientific">Adineta steineri</name>
    <dbReference type="NCBI Taxonomy" id="433720"/>
    <lineage>
        <taxon>Eukaryota</taxon>
        <taxon>Metazoa</taxon>
        <taxon>Spiralia</taxon>
        <taxon>Gnathifera</taxon>
        <taxon>Rotifera</taxon>
        <taxon>Eurotatoria</taxon>
        <taxon>Bdelloidea</taxon>
        <taxon>Adinetida</taxon>
        <taxon>Adinetidae</taxon>
        <taxon>Adineta</taxon>
    </lineage>
</organism>
<evidence type="ECO:0000313" key="3">
    <source>
        <dbReference type="Proteomes" id="UP000663891"/>
    </source>
</evidence>
<evidence type="ECO:0000256" key="1">
    <source>
        <dbReference type="SAM" id="MobiDB-lite"/>
    </source>
</evidence>
<gene>
    <name evidence="2" type="ORF">VCS650_LOCUS43448</name>
</gene>
<evidence type="ECO:0000313" key="2">
    <source>
        <dbReference type="EMBL" id="CAF1525004.1"/>
    </source>
</evidence>